<comment type="subcellular location">
    <subcellularLocation>
        <location evidence="1">Membrane</location>
        <topology evidence="1">Multi-pass membrane protein</topology>
    </subcellularLocation>
</comment>
<dbReference type="EMBL" id="JBFMKM010000013">
    <property type="protein sequence ID" value="KAL1301546.1"/>
    <property type="molecule type" value="Genomic_DNA"/>
</dbReference>
<keyword evidence="3 6" id="KW-1133">Transmembrane helix</keyword>
<evidence type="ECO:0000256" key="4">
    <source>
        <dbReference type="ARBA" id="ARBA00023136"/>
    </source>
</evidence>
<dbReference type="Pfam" id="PF03595">
    <property type="entry name" value="SLAC1"/>
    <property type="match status" value="1"/>
</dbReference>
<comment type="caution">
    <text evidence="7">The sequence shown here is derived from an EMBL/GenBank/DDBJ whole genome shotgun (WGS) entry which is preliminary data.</text>
</comment>
<accession>A0ABR3P647</accession>
<feature type="compositionally biased region" description="Polar residues" evidence="5">
    <location>
        <begin position="13"/>
        <end position="23"/>
    </location>
</feature>
<name>A0ABR3P647_9PEZI</name>
<feature type="transmembrane region" description="Helical" evidence="6">
    <location>
        <begin position="235"/>
        <end position="262"/>
    </location>
</feature>
<dbReference type="RefSeq" id="XP_069197822.1">
    <property type="nucleotide sequence ID" value="XM_069345622.1"/>
</dbReference>
<evidence type="ECO:0000256" key="5">
    <source>
        <dbReference type="SAM" id="MobiDB-lite"/>
    </source>
</evidence>
<dbReference type="PANTHER" id="PTHR31162">
    <property type="entry name" value="MALIC ACID TRANSPORT PROTEIN-RELATED"/>
    <property type="match status" value="1"/>
</dbReference>
<evidence type="ECO:0000256" key="2">
    <source>
        <dbReference type="ARBA" id="ARBA00022692"/>
    </source>
</evidence>
<feature type="transmembrane region" description="Helical" evidence="6">
    <location>
        <begin position="316"/>
        <end position="343"/>
    </location>
</feature>
<organism evidence="7 8">
    <name type="scientific">Neodothiora populina</name>
    <dbReference type="NCBI Taxonomy" id="2781224"/>
    <lineage>
        <taxon>Eukaryota</taxon>
        <taxon>Fungi</taxon>
        <taxon>Dikarya</taxon>
        <taxon>Ascomycota</taxon>
        <taxon>Pezizomycotina</taxon>
        <taxon>Dothideomycetes</taxon>
        <taxon>Dothideomycetidae</taxon>
        <taxon>Dothideales</taxon>
        <taxon>Dothioraceae</taxon>
        <taxon>Neodothiora</taxon>
    </lineage>
</organism>
<dbReference type="Proteomes" id="UP001562354">
    <property type="component" value="Unassembled WGS sequence"/>
</dbReference>
<feature type="transmembrane region" description="Helical" evidence="6">
    <location>
        <begin position="95"/>
        <end position="116"/>
    </location>
</feature>
<dbReference type="InterPro" id="IPR038665">
    <property type="entry name" value="Voltage-dep_anion_channel_sf"/>
</dbReference>
<keyword evidence="8" id="KW-1185">Reference proteome</keyword>
<gene>
    <name evidence="7" type="ORF">AAFC00_005785</name>
</gene>
<dbReference type="Gene3D" id="1.50.10.150">
    <property type="entry name" value="Voltage-dependent anion channel"/>
    <property type="match status" value="1"/>
</dbReference>
<dbReference type="InterPro" id="IPR030185">
    <property type="entry name" value="Mae1"/>
</dbReference>
<feature type="region of interest" description="Disordered" evidence="5">
    <location>
        <begin position="415"/>
        <end position="436"/>
    </location>
</feature>
<feature type="transmembrane region" description="Helical" evidence="6">
    <location>
        <begin position="350"/>
        <end position="367"/>
    </location>
</feature>
<evidence type="ECO:0000313" key="8">
    <source>
        <dbReference type="Proteomes" id="UP001562354"/>
    </source>
</evidence>
<evidence type="ECO:0008006" key="9">
    <source>
        <dbReference type="Google" id="ProtNLM"/>
    </source>
</evidence>
<protein>
    <recommendedName>
        <fullName evidence="9">Malic acid transport protein</fullName>
    </recommendedName>
</protein>
<evidence type="ECO:0000256" key="3">
    <source>
        <dbReference type="ARBA" id="ARBA00022989"/>
    </source>
</evidence>
<dbReference type="PANTHER" id="PTHR31162:SF0">
    <property type="entry name" value="MALIC ACID TRANSPORT PROTEIN"/>
    <property type="match status" value="1"/>
</dbReference>
<evidence type="ECO:0000256" key="6">
    <source>
        <dbReference type="SAM" id="Phobius"/>
    </source>
</evidence>
<reference evidence="7 8" key="1">
    <citation type="submission" date="2024-07" db="EMBL/GenBank/DDBJ databases">
        <title>Draft sequence of the Neodothiora populina.</title>
        <authorList>
            <person name="Drown D.D."/>
            <person name="Schuette U.S."/>
            <person name="Buechlein A.B."/>
            <person name="Rusch D.R."/>
            <person name="Winton L.W."/>
            <person name="Adams G.A."/>
        </authorList>
    </citation>
    <scope>NUCLEOTIDE SEQUENCE [LARGE SCALE GENOMIC DNA]</scope>
    <source>
        <strain evidence="7 8">CPC 39397</strain>
    </source>
</reference>
<keyword evidence="2 6" id="KW-0812">Transmembrane</keyword>
<feature type="transmembrane region" description="Helical" evidence="6">
    <location>
        <begin position="171"/>
        <end position="191"/>
    </location>
</feature>
<dbReference type="GeneID" id="95979484"/>
<feature type="region of interest" description="Disordered" evidence="5">
    <location>
        <begin position="1"/>
        <end position="25"/>
    </location>
</feature>
<feature type="transmembrane region" description="Helical" evidence="6">
    <location>
        <begin position="203"/>
        <end position="223"/>
    </location>
</feature>
<evidence type="ECO:0000313" key="7">
    <source>
        <dbReference type="EMBL" id="KAL1301546.1"/>
    </source>
</evidence>
<feature type="transmembrane region" description="Helical" evidence="6">
    <location>
        <begin position="137"/>
        <end position="156"/>
    </location>
</feature>
<evidence type="ECO:0000256" key="1">
    <source>
        <dbReference type="ARBA" id="ARBA00004141"/>
    </source>
</evidence>
<dbReference type="CDD" id="cd09317">
    <property type="entry name" value="TDT_Mae1_like"/>
    <property type="match status" value="1"/>
</dbReference>
<proteinExistence type="predicted"/>
<sequence length="436" mass="49279">MFANGATRRRANTLPNSSNCSSDETLDKDIRDVEEGRTQKAEKKIWAEKEGDDRYITLKERLRHFTWAWFTLTMSTGGFSLLLSVQPHKFRKLMTLGTIVYIFDLVLFVSLCTAMITRFILYPSSLRRSLTYPNESLFFPTFWLSFPTIIGGMQNYGGDKVGDWLPVVLRVLYWIYCACTTLVAILQYWYLFTAKQLTVQAMAPSWILPIFPAMLCGTLASIVAKTQPYDQRMPIIVSGIAFQGLGMTVSICMYAVLIARLMEYGLPPPNARPGMFICVGPPSFTALALIGMSKALPEGYSYFEDNPTAIVAVKALAVFTAIFLWALSFWWFAIAFISVLYGIKEMSFHLVWWAFVFPNTGFTIATIDIGEQLKSQGIQWVGSIMSILIFAMWTFVIVNHIRALVTKRMMMPGMDEDKGNETDPVVADYQSGRRAN</sequence>
<dbReference type="InterPro" id="IPR004695">
    <property type="entry name" value="SLAC1/Mae1/Ssu1/TehA"/>
</dbReference>
<feature type="transmembrane region" description="Helical" evidence="6">
    <location>
        <begin position="379"/>
        <end position="401"/>
    </location>
</feature>
<keyword evidence="4 6" id="KW-0472">Membrane</keyword>